<sequence length="228" mass="26054">MVSQPPKLRFWTSEEDIKLVESLLDLYNDGKFYADDNFKSGYLRALQTTLKTKLPGCGIKAKPHIESRIKTLKMQFRTIHEMLTGPNYSGFGWDPEKKIVTTEKTVWDAYVLVCEMTMQLEKKKSRSSCKCVEELERTETNNEAQGENLNVENMRDDCPKTSNNSSKRRRRNEDSEKLGELKELTTLIVAQMKDSSNVMSPAMGREINEKQVGLSVELKKTSGLTTVE</sequence>
<reference evidence="2" key="1">
    <citation type="journal article" date="2023" name="Hortic. Res.">
        <title>A chromosome-level phased genome enabling allele-level studies in sweet orange: a case study on citrus Huanglongbing tolerance.</title>
        <authorList>
            <person name="Wu B."/>
            <person name="Yu Q."/>
            <person name="Deng Z."/>
            <person name="Duan Y."/>
            <person name="Luo F."/>
            <person name="Gmitter F. Jr."/>
        </authorList>
    </citation>
    <scope>NUCLEOTIDE SEQUENCE [LARGE SCALE GENOMIC DNA]</scope>
    <source>
        <strain evidence="2">cv. Valencia</strain>
    </source>
</reference>
<accession>A0ACB8IMQ6</accession>
<comment type="caution">
    <text evidence="1">The sequence shown here is derived from an EMBL/GenBank/DDBJ whole genome shotgun (WGS) entry which is preliminary data.</text>
</comment>
<gene>
    <name evidence="1" type="ORF">KPL71_024026</name>
</gene>
<name>A0ACB8IMQ6_CITSI</name>
<dbReference type="EMBL" id="CM039177">
    <property type="protein sequence ID" value="KAH9698494.1"/>
    <property type="molecule type" value="Genomic_DNA"/>
</dbReference>
<protein>
    <submittedName>
        <fullName evidence="1">DDE Tnp4 domain-containing protein</fullName>
    </submittedName>
</protein>
<keyword evidence="2" id="KW-1185">Reference proteome</keyword>
<proteinExistence type="predicted"/>
<organism evidence="1 2">
    <name type="scientific">Citrus sinensis</name>
    <name type="common">Sweet orange</name>
    <name type="synonym">Citrus aurantium var. sinensis</name>
    <dbReference type="NCBI Taxonomy" id="2711"/>
    <lineage>
        <taxon>Eukaryota</taxon>
        <taxon>Viridiplantae</taxon>
        <taxon>Streptophyta</taxon>
        <taxon>Embryophyta</taxon>
        <taxon>Tracheophyta</taxon>
        <taxon>Spermatophyta</taxon>
        <taxon>Magnoliopsida</taxon>
        <taxon>eudicotyledons</taxon>
        <taxon>Gunneridae</taxon>
        <taxon>Pentapetalae</taxon>
        <taxon>rosids</taxon>
        <taxon>malvids</taxon>
        <taxon>Sapindales</taxon>
        <taxon>Rutaceae</taxon>
        <taxon>Aurantioideae</taxon>
        <taxon>Citrus</taxon>
    </lineage>
</organism>
<evidence type="ECO:0000313" key="1">
    <source>
        <dbReference type="EMBL" id="KAH9698494.1"/>
    </source>
</evidence>
<dbReference type="Proteomes" id="UP000829398">
    <property type="component" value="Chromosome 8"/>
</dbReference>
<evidence type="ECO:0000313" key="2">
    <source>
        <dbReference type="Proteomes" id="UP000829398"/>
    </source>
</evidence>